<dbReference type="Gene3D" id="1.20.58.340">
    <property type="entry name" value="Magnesium transport protein CorA, transmembrane region"/>
    <property type="match status" value="1"/>
</dbReference>
<keyword evidence="7" id="KW-1185">Reference proteome</keyword>
<organism evidence="6 7">
    <name type="scientific">Aspergillus sergii</name>
    <dbReference type="NCBI Taxonomy" id="1034303"/>
    <lineage>
        <taxon>Eukaryota</taxon>
        <taxon>Fungi</taxon>
        <taxon>Dikarya</taxon>
        <taxon>Ascomycota</taxon>
        <taxon>Pezizomycotina</taxon>
        <taxon>Eurotiomycetes</taxon>
        <taxon>Eurotiomycetidae</taxon>
        <taxon>Eurotiales</taxon>
        <taxon>Aspergillaceae</taxon>
        <taxon>Aspergillus</taxon>
        <taxon>Aspergillus subgen. Circumdati</taxon>
    </lineage>
</organism>
<name>A0A5N6WN64_9EURO</name>
<evidence type="ECO:0000256" key="2">
    <source>
        <dbReference type="ARBA" id="ARBA00022692"/>
    </source>
</evidence>
<dbReference type="GO" id="GO:0016020">
    <property type="term" value="C:membrane"/>
    <property type="evidence" value="ECO:0007669"/>
    <property type="project" value="UniProtKB-SubCell"/>
</dbReference>
<feature type="transmembrane region" description="Helical" evidence="5">
    <location>
        <begin position="161"/>
        <end position="184"/>
    </location>
</feature>
<evidence type="ECO:0000256" key="4">
    <source>
        <dbReference type="ARBA" id="ARBA00023136"/>
    </source>
</evidence>
<dbReference type="InterPro" id="IPR045863">
    <property type="entry name" value="CorA_TM1_TM2"/>
</dbReference>
<evidence type="ECO:0000313" key="6">
    <source>
        <dbReference type="EMBL" id="KAE8322203.1"/>
    </source>
</evidence>
<dbReference type="EMBL" id="ML741851">
    <property type="protein sequence ID" value="KAE8322203.1"/>
    <property type="molecule type" value="Genomic_DNA"/>
</dbReference>
<evidence type="ECO:0008006" key="8">
    <source>
        <dbReference type="Google" id="ProtNLM"/>
    </source>
</evidence>
<keyword evidence="2 5" id="KW-0812">Transmembrane</keyword>
<comment type="subcellular location">
    <subcellularLocation>
        <location evidence="1">Membrane</location>
        <topology evidence="1">Multi-pass membrane protein</topology>
    </subcellularLocation>
</comment>
<gene>
    <name evidence="6" type="ORF">BDV39DRAFT_210048</name>
</gene>
<keyword evidence="4 5" id="KW-0472">Membrane</keyword>
<dbReference type="Pfam" id="PF01544">
    <property type="entry name" value="CorA"/>
    <property type="match status" value="1"/>
</dbReference>
<evidence type="ECO:0000256" key="1">
    <source>
        <dbReference type="ARBA" id="ARBA00004141"/>
    </source>
</evidence>
<dbReference type="AlphaFoldDB" id="A0A5N6WN64"/>
<protein>
    <recommendedName>
        <fullName evidence="8">Cora-like Mg2+ transporter protein-domain-containing protein</fullName>
    </recommendedName>
</protein>
<evidence type="ECO:0000256" key="3">
    <source>
        <dbReference type="ARBA" id="ARBA00022989"/>
    </source>
</evidence>
<feature type="transmembrane region" description="Helical" evidence="5">
    <location>
        <begin position="502"/>
        <end position="524"/>
    </location>
</feature>
<evidence type="ECO:0000256" key="5">
    <source>
        <dbReference type="SAM" id="Phobius"/>
    </source>
</evidence>
<evidence type="ECO:0000313" key="7">
    <source>
        <dbReference type="Proteomes" id="UP000325945"/>
    </source>
</evidence>
<dbReference type="InterPro" id="IPR002523">
    <property type="entry name" value="MgTranspt_CorA/ZnTranspt_ZntB"/>
</dbReference>
<dbReference type="GO" id="GO:0046873">
    <property type="term" value="F:metal ion transmembrane transporter activity"/>
    <property type="evidence" value="ECO:0007669"/>
    <property type="project" value="InterPro"/>
</dbReference>
<reference evidence="7" key="1">
    <citation type="submission" date="2019-04" db="EMBL/GenBank/DDBJ databases">
        <title>Friends and foes A comparative genomics studyof 23 Aspergillus species from section Flavi.</title>
        <authorList>
            <consortium name="DOE Joint Genome Institute"/>
            <person name="Kjaerbolling I."/>
            <person name="Vesth T."/>
            <person name="Frisvad J.C."/>
            <person name="Nybo J.L."/>
            <person name="Theobald S."/>
            <person name="Kildgaard S."/>
            <person name="Isbrandt T."/>
            <person name="Kuo A."/>
            <person name="Sato A."/>
            <person name="Lyhne E.K."/>
            <person name="Kogle M.E."/>
            <person name="Wiebenga A."/>
            <person name="Kun R.S."/>
            <person name="Lubbers R.J."/>
            <person name="Makela M.R."/>
            <person name="Barry K."/>
            <person name="Chovatia M."/>
            <person name="Clum A."/>
            <person name="Daum C."/>
            <person name="Haridas S."/>
            <person name="He G."/>
            <person name="LaButti K."/>
            <person name="Lipzen A."/>
            <person name="Mondo S."/>
            <person name="Riley R."/>
            <person name="Salamov A."/>
            <person name="Simmons B.A."/>
            <person name="Magnuson J.K."/>
            <person name="Henrissat B."/>
            <person name="Mortensen U.H."/>
            <person name="Larsen T.O."/>
            <person name="Devries R.P."/>
            <person name="Grigoriev I.V."/>
            <person name="Machida M."/>
            <person name="Baker S.E."/>
            <person name="Andersen M.R."/>
        </authorList>
    </citation>
    <scope>NUCLEOTIDE SEQUENCE [LARGE SCALE GENOMIC DNA]</scope>
    <source>
        <strain evidence="7">CBS 130017</strain>
    </source>
</reference>
<proteinExistence type="predicted"/>
<dbReference type="SUPFAM" id="SSF144083">
    <property type="entry name" value="Magnesium transport protein CorA, transmembrane region"/>
    <property type="match status" value="1"/>
</dbReference>
<keyword evidence="3 5" id="KW-1133">Transmembrane helix</keyword>
<sequence length="536" mass="62190">MEPFLVSRYRPTVQHAQWRKEFAVRQTTIYLGQDNRLRVPVGGSVIEEFFNSSNPDLAPPRRHGLLRKFLDQTGARSFPEALKTTPADTRVLAMIDDRCDPCLRFTDIPESTSFLPMRQWESEEYMRRPPEGINSQIYGADAETLYGRLNKNRRGVAERRILYLVDLTPLMTLALISSATYMHLPQIRSFLSRHVAFDAHMGISQVVYKPIRGFTLEFHLPHYVLRPFQTKFQDRRGLRKHRFSRPPTSADSDCIYEAQLSLIVFGVDDYFWTAYLCEDSYFREKNPVTEYLQDEVDGPSFGLRMCKFPIWDPRYYFLSILSIRMSQVAMEWAVLVETLEIHLDKHGEINEDSLDRFLEDEPSLSKTKEYTWILCTLRRLRNCLARLIATWTAFDVNNSVYFNLDTDGALYDKFRECFHQVRQSTAELATLQMVLEQRIEMLEKMSGVLVNASSLAESITATRQGDNIRLLTYITIIYLPVTLVTGAFSMNQVASDIAWWKYWVSLFCLTGCTIAVAFGLQLLVPWLKRTGIKAIW</sequence>
<accession>A0A5N6WN64</accession>
<dbReference type="Proteomes" id="UP000325945">
    <property type="component" value="Unassembled WGS sequence"/>
</dbReference>
<feature type="transmembrane region" description="Helical" evidence="5">
    <location>
        <begin position="470"/>
        <end position="490"/>
    </location>
</feature>